<evidence type="ECO:0000313" key="5">
    <source>
        <dbReference type="EMBL" id="MFC4260737.1"/>
    </source>
</evidence>
<dbReference type="Pfam" id="PF13335">
    <property type="entry name" value="Mg_chelatase_C"/>
    <property type="match status" value="1"/>
</dbReference>
<accession>A0ABV8QLY6</accession>
<evidence type="ECO:0000313" key="6">
    <source>
        <dbReference type="Proteomes" id="UP001595798"/>
    </source>
</evidence>
<keyword evidence="6" id="KW-1185">Reference proteome</keyword>
<feature type="domain" description="MCM C-terminal AAA(+) ATPase" evidence="4">
    <location>
        <begin position="288"/>
        <end position="383"/>
    </location>
</feature>
<dbReference type="InterPro" id="IPR027417">
    <property type="entry name" value="P-loop_NTPase"/>
</dbReference>
<evidence type="ECO:0000259" key="4">
    <source>
        <dbReference type="PROSITE" id="PS50051"/>
    </source>
</evidence>
<dbReference type="Pfam" id="PF13541">
    <property type="entry name" value="ChlI"/>
    <property type="match status" value="1"/>
</dbReference>
<dbReference type="PANTHER" id="PTHR32039">
    <property type="entry name" value="MAGNESIUM-CHELATASE SUBUNIT CHLI"/>
    <property type="match status" value="1"/>
</dbReference>
<evidence type="ECO:0000256" key="2">
    <source>
        <dbReference type="ARBA" id="ARBA00022741"/>
    </source>
</evidence>
<dbReference type="InterPro" id="IPR003593">
    <property type="entry name" value="AAA+_ATPase"/>
</dbReference>
<dbReference type="PROSITE" id="PS50051">
    <property type="entry name" value="MCM_2"/>
    <property type="match status" value="1"/>
</dbReference>
<sequence>MLATIHTRARLGVSAPPVTVEVHLSSGLPALSIVGLPETAVRESKDRVRSALLNAGFEFPARRITINLAPADLPKEGGRFDLAIALGILVASEQLPPDTLHHLECLGELALDGTLRPVRGVLPAVIAAQDAGRRILVPSDNAAEASLASGDDVLATDHLLRVCEHLAGISKLSPVQPMEPADRPPEAPDLADVRGQHVPRRALEIAAAGGHNLLLFGPPGTGKSMLASRIPGILPPLDDRQALEVASVRSVAGLPVGGDGWRQPPYRSPHHTASAVALVGGGSSPRPGEISLAHNGVLFLDELPEFDRKVLEVLREPMESGEIVISRAASQVTYPARFQVVAAMNPCPCGYLGHPTIDCQCSPVQVSRYQARLSGPLLDRFDLHVEVPVQGGDVLLHPGKPAESSEQVRARVEKVRQHSRERGVANAGLSGRALDEYCVVDDGSKAMLVSAMERLGLSARALHRILRVARTIADLDGQAEIGRQHLVEALGYRKLDRKAARNPTNSTASVKL</sequence>
<comment type="caution">
    <text evidence="5">The sequence shown here is derived from an EMBL/GenBank/DDBJ whole genome shotgun (WGS) entry which is preliminary data.</text>
</comment>
<dbReference type="NCBIfam" id="TIGR00368">
    <property type="entry name" value="YifB family Mg chelatase-like AAA ATPase"/>
    <property type="match status" value="1"/>
</dbReference>
<protein>
    <submittedName>
        <fullName evidence="5">YifB family Mg chelatase-like AAA ATPase</fullName>
    </submittedName>
</protein>
<dbReference type="InterPro" id="IPR045006">
    <property type="entry name" value="CHLI-like"/>
</dbReference>
<dbReference type="InterPro" id="IPR020568">
    <property type="entry name" value="Ribosomal_Su5_D2-typ_SF"/>
</dbReference>
<dbReference type="InterPro" id="IPR004482">
    <property type="entry name" value="Mg_chelat-rel"/>
</dbReference>
<dbReference type="Gene3D" id="3.40.50.300">
    <property type="entry name" value="P-loop containing nucleotide triphosphate hydrolases"/>
    <property type="match status" value="1"/>
</dbReference>
<dbReference type="Proteomes" id="UP001595798">
    <property type="component" value="Unassembled WGS sequence"/>
</dbReference>
<dbReference type="InterPro" id="IPR025158">
    <property type="entry name" value="Mg_chelat-rel_C"/>
</dbReference>
<keyword evidence="2" id="KW-0547">Nucleotide-binding</keyword>
<reference evidence="6" key="1">
    <citation type="journal article" date="2019" name="Int. J. Syst. Evol. Microbiol.">
        <title>The Global Catalogue of Microorganisms (GCM) 10K type strain sequencing project: providing services to taxonomists for standard genome sequencing and annotation.</title>
        <authorList>
            <consortium name="The Broad Institute Genomics Platform"/>
            <consortium name="The Broad Institute Genome Sequencing Center for Infectious Disease"/>
            <person name="Wu L."/>
            <person name="Ma J."/>
        </authorList>
    </citation>
    <scope>NUCLEOTIDE SEQUENCE [LARGE SCALE GENOMIC DNA]</scope>
    <source>
        <strain evidence="6">CECT 7297</strain>
    </source>
</reference>
<gene>
    <name evidence="5" type="ORF">ACFOZ5_17105</name>
</gene>
<evidence type="ECO:0000256" key="1">
    <source>
        <dbReference type="ARBA" id="ARBA00006354"/>
    </source>
</evidence>
<dbReference type="InterPro" id="IPR000523">
    <property type="entry name" value="Mg_chelatse_chII-like_cat_dom"/>
</dbReference>
<dbReference type="Pfam" id="PF01078">
    <property type="entry name" value="Mg_chelatase"/>
    <property type="match status" value="1"/>
</dbReference>
<dbReference type="RefSeq" id="WP_379889552.1">
    <property type="nucleotide sequence ID" value="NZ_JBHSDI010000060.1"/>
</dbReference>
<dbReference type="PANTHER" id="PTHR32039:SF7">
    <property type="entry name" value="COMPETENCE PROTEIN COMM"/>
    <property type="match status" value="1"/>
</dbReference>
<dbReference type="SMART" id="SM00382">
    <property type="entry name" value="AAA"/>
    <property type="match status" value="1"/>
</dbReference>
<dbReference type="NCBIfam" id="NF007365">
    <property type="entry name" value="PRK09862.1"/>
    <property type="match status" value="1"/>
</dbReference>
<dbReference type="PRINTS" id="PR01657">
    <property type="entry name" value="MCMFAMILY"/>
</dbReference>
<organism evidence="5 6">
    <name type="scientific">Marinobacter lacisalsi</name>
    <dbReference type="NCBI Taxonomy" id="475979"/>
    <lineage>
        <taxon>Bacteria</taxon>
        <taxon>Pseudomonadati</taxon>
        <taxon>Pseudomonadota</taxon>
        <taxon>Gammaproteobacteria</taxon>
        <taxon>Pseudomonadales</taxon>
        <taxon>Marinobacteraceae</taxon>
        <taxon>Marinobacter</taxon>
    </lineage>
</organism>
<dbReference type="InterPro" id="IPR014721">
    <property type="entry name" value="Ribsml_uS5_D2-typ_fold_subgr"/>
</dbReference>
<evidence type="ECO:0000256" key="3">
    <source>
        <dbReference type="ARBA" id="ARBA00022840"/>
    </source>
</evidence>
<dbReference type="InterPro" id="IPR001208">
    <property type="entry name" value="MCM_dom"/>
</dbReference>
<dbReference type="EMBL" id="JBHSDI010000060">
    <property type="protein sequence ID" value="MFC4260737.1"/>
    <property type="molecule type" value="Genomic_DNA"/>
</dbReference>
<dbReference type="SUPFAM" id="SSF52540">
    <property type="entry name" value="P-loop containing nucleoside triphosphate hydrolases"/>
    <property type="match status" value="1"/>
</dbReference>
<comment type="similarity">
    <text evidence="1">Belongs to the Mg-chelatase subunits D/I family. ComM subfamily.</text>
</comment>
<proteinExistence type="inferred from homology"/>
<name>A0ABV8QLY6_9GAMM</name>
<dbReference type="Gene3D" id="3.30.230.10">
    <property type="match status" value="1"/>
</dbReference>
<dbReference type="SUPFAM" id="SSF54211">
    <property type="entry name" value="Ribosomal protein S5 domain 2-like"/>
    <property type="match status" value="1"/>
</dbReference>
<keyword evidence="3" id="KW-0067">ATP-binding</keyword>